<name>A0A7W3ZVN3_9ACTN</name>
<dbReference type="Proteomes" id="UP000517765">
    <property type="component" value="Unassembled WGS sequence"/>
</dbReference>
<accession>A0A7W3ZVN3</accession>
<gene>
    <name evidence="1" type="ORF">H3147_27085</name>
</gene>
<evidence type="ECO:0000313" key="2">
    <source>
        <dbReference type="Proteomes" id="UP000517765"/>
    </source>
</evidence>
<dbReference type="EMBL" id="JABJXA010000353">
    <property type="protein sequence ID" value="MBB1262434.1"/>
    <property type="molecule type" value="Genomic_DNA"/>
</dbReference>
<protein>
    <submittedName>
        <fullName evidence="1">Uncharacterized protein</fullName>
    </submittedName>
</protein>
<comment type="caution">
    <text evidence="1">The sequence shown here is derived from an EMBL/GenBank/DDBJ whole genome shotgun (WGS) entry which is preliminary data.</text>
</comment>
<organism evidence="1 2">
    <name type="scientific">Streptomyces alkaliterrae</name>
    <dbReference type="NCBI Taxonomy" id="2213162"/>
    <lineage>
        <taxon>Bacteria</taxon>
        <taxon>Bacillati</taxon>
        <taxon>Actinomycetota</taxon>
        <taxon>Actinomycetes</taxon>
        <taxon>Kitasatosporales</taxon>
        <taxon>Streptomycetaceae</taxon>
        <taxon>Streptomyces</taxon>
    </lineage>
</organism>
<dbReference type="RefSeq" id="WP_181356622.1">
    <property type="nucleotide sequence ID" value="NZ_JABJXA010000353.1"/>
</dbReference>
<proteinExistence type="predicted"/>
<dbReference type="AlphaFoldDB" id="A0A7W3ZVN3"/>
<reference evidence="2" key="1">
    <citation type="submission" date="2020-05" db="EMBL/GenBank/DDBJ databases">
        <title>Classification of alakaliphilic streptomycetes isolated from an alkaline soil next to Lonar Crater, India and a proposal for the recognition of Streptomyces alkaliterrae sp. nov.</title>
        <authorList>
            <person name="Golinska P."/>
        </authorList>
    </citation>
    <scope>NUCLEOTIDE SEQUENCE [LARGE SCALE GENOMIC DNA]</scope>
    <source>
        <strain evidence="2">OF8</strain>
    </source>
</reference>
<sequence length="124" mass="13357">MAVRPSAIWHHQVAEQARAVALGRLTHANASLAHRYPDDLISRTDTALAAFEAEIAGLPRPAPPVAVLTAVRHVLGALDFLAPRLTDTTCETVERAQLRAYVRQVIAEHDATPAPAPRAHLHSA</sequence>
<evidence type="ECO:0000313" key="1">
    <source>
        <dbReference type="EMBL" id="MBB1262434.1"/>
    </source>
</evidence>